<evidence type="ECO:0000256" key="1">
    <source>
        <dbReference type="ARBA" id="ARBA00001947"/>
    </source>
</evidence>
<organism evidence="9 10">
    <name type="scientific">Larkinella rosea</name>
    <dbReference type="NCBI Taxonomy" id="2025312"/>
    <lineage>
        <taxon>Bacteria</taxon>
        <taxon>Pseudomonadati</taxon>
        <taxon>Bacteroidota</taxon>
        <taxon>Cytophagia</taxon>
        <taxon>Cytophagales</taxon>
        <taxon>Spirosomataceae</taxon>
        <taxon>Larkinella</taxon>
    </lineage>
</organism>
<evidence type="ECO:0000256" key="2">
    <source>
        <dbReference type="ARBA" id="ARBA00022670"/>
    </source>
</evidence>
<accession>A0A3P1BHH0</accession>
<dbReference type="PANTHER" id="PTHR22726:SF1">
    <property type="entry name" value="METALLOENDOPEPTIDASE OMA1, MITOCHONDRIAL"/>
    <property type="match status" value="1"/>
</dbReference>
<evidence type="ECO:0000256" key="4">
    <source>
        <dbReference type="ARBA" id="ARBA00022801"/>
    </source>
</evidence>
<sequence>MKMLRYSFLMTLLLLLPAILFAQKREKKKKEEEKPAVVAPQPVVEDKPVDDVPRNKNAKGTIIEFKPPYNHMLVLAEDDEEGRYRHVFLTDSTLFPKHKVSYNKDKRKPVKPKDLISRSFFRAGMEINFHFDHYQSSLRNVAKEIYLDDDYFGNAKVNGILEFRDGNRAVIDGHEVRLDNGAVIKGEEEWKNKTFTTFNQMQLGAELTVRGRRDTTGVIFVKKGTMRPVDITKDDLMMRRAMNRAMVMNKDVLQIGKETSFRFVTDRNIFAYVNDIGQKLIPEYLKSLDIEHPDFINFKFYLVHDDSFNASAYPNGTVIVHTGLLKQLENEAQLAAILGHEIAHVTQRHHTKSYRNGKDWQAFADFSNVALGTQVSSDIPAQVIQAAKDMKYSSYDRNQETQADRIGLQYMFNAGYDPREAAKIWDKLAREEKNDIESPIEAEALQFAMNASSTGEQRADNNDRAKKMAAMGQSMRKQDFALMMFRNVAAKKGESVYASHPRSRDRYNHVNFLLSTAFAFKDFEKLSTGESEFKNIQSKITAPASTPVPTSTPPGSGSNGPKPPKPLKTPKSKPGGKSFVKPK</sequence>
<protein>
    <recommendedName>
        <fullName evidence="8">Peptidase M48 domain-containing protein</fullName>
    </recommendedName>
</protein>
<evidence type="ECO:0000256" key="3">
    <source>
        <dbReference type="ARBA" id="ARBA00022723"/>
    </source>
</evidence>
<evidence type="ECO:0000313" key="10">
    <source>
        <dbReference type="Proteomes" id="UP000271925"/>
    </source>
</evidence>
<dbReference type="PANTHER" id="PTHR22726">
    <property type="entry name" value="METALLOENDOPEPTIDASE OMA1"/>
    <property type="match status" value="1"/>
</dbReference>
<reference evidence="9 10" key="1">
    <citation type="submission" date="2018-11" db="EMBL/GenBank/DDBJ databases">
        <authorList>
            <person name="Zhou Z."/>
            <person name="Wang G."/>
        </authorList>
    </citation>
    <scope>NUCLEOTIDE SEQUENCE [LARGE SCALE GENOMIC DNA]</scope>
    <source>
        <strain evidence="9 10">KCTC52004</strain>
    </source>
</reference>
<evidence type="ECO:0000256" key="7">
    <source>
        <dbReference type="SAM" id="MobiDB-lite"/>
    </source>
</evidence>
<dbReference type="OrthoDB" id="910748at2"/>
<gene>
    <name evidence="9" type="ORF">EHT25_26130</name>
</gene>
<comment type="cofactor">
    <cofactor evidence="1">
        <name>Zn(2+)</name>
        <dbReference type="ChEBI" id="CHEBI:29105"/>
    </cofactor>
</comment>
<evidence type="ECO:0000256" key="6">
    <source>
        <dbReference type="ARBA" id="ARBA00023049"/>
    </source>
</evidence>
<keyword evidence="2" id="KW-0645">Protease</keyword>
<feature type="compositionally biased region" description="Low complexity" evidence="7">
    <location>
        <begin position="541"/>
        <end position="560"/>
    </location>
</feature>
<dbReference type="Pfam" id="PF01435">
    <property type="entry name" value="Peptidase_M48"/>
    <property type="match status" value="1"/>
</dbReference>
<evidence type="ECO:0000256" key="5">
    <source>
        <dbReference type="ARBA" id="ARBA00022833"/>
    </source>
</evidence>
<dbReference type="RefSeq" id="WP_124878155.1">
    <property type="nucleotide sequence ID" value="NZ_RQJO01000011.1"/>
</dbReference>
<dbReference type="GO" id="GO:0051603">
    <property type="term" value="P:proteolysis involved in protein catabolic process"/>
    <property type="evidence" value="ECO:0007669"/>
    <property type="project" value="TreeGrafter"/>
</dbReference>
<proteinExistence type="predicted"/>
<evidence type="ECO:0000259" key="8">
    <source>
        <dbReference type="Pfam" id="PF01435"/>
    </source>
</evidence>
<dbReference type="EMBL" id="RQJO01000011">
    <property type="protein sequence ID" value="RRB00104.1"/>
    <property type="molecule type" value="Genomic_DNA"/>
</dbReference>
<dbReference type="CDD" id="cd07324">
    <property type="entry name" value="M48C_Oma1-like"/>
    <property type="match status" value="1"/>
</dbReference>
<keyword evidence="3" id="KW-0479">Metal-binding</keyword>
<dbReference type="Proteomes" id="UP000271925">
    <property type="component" value="Unassembled WGS sequence"/>
</dbReference>
<feature type="domain" description="Peptidase M48" evidence="8">
    <location>
        <begin position="273"/>
        <end position="510"/>
    </location>
</feature>
<dbReference type="InterPro" id="IPR051156">
    <property type="entry name" value="Mito/Outer_Membr_Metalloprot"/>
</dbReference>
<dbReference type="GO" id="GO:0016020">
    <property type="term" value="C:membrane"/>
    <property type="evidence" value="ECO:0007669"/>
    <property type="project" value="TreeGrafter"/>
</dbReference>
<keyword evidence="6" id="KW-0482">Metalloprotease</keyword>
<keyword evidence="4" id="KW-0378">Hydrolase</keyword>
<comment type="caution">
    <text evidence="9">The sequence shown here is derived from an EMBL/GenBank/DDBJ whole genome shotgun (WGS) entry which is preliminary data.</text>
</comment>
<dbReference type="GO" id="GO:0046872">
    <property type="term" value="F:metal ion binding"/>
    <property type="evidence" value="ECO:0007669"/>
    <property type="project" value="UniProtKB-KW"/>
</dbReference>
<keyword evidence="10" id="KW-1185">Reference proteome</keyword>
<dbReference type="GO" id="GO:0004222">
    <property type="term" value="F:metalloendopeptidase activity"/>
    <property type="evidence" value="ECO:0007669"/>
    <property type="project" value="InterPro"/>
</dbReference>
<name>A0A3P1BHH0_9BACT</name>
<dbReference type="AlphaFoldDB" id="A0A3P1BHH0"/>
<evidence type="ECO:0000313" key="9">
    <source>
        <dbReference type="EMBL" id="RRB00104.1"/>
    </source>
</evidence>
<keyword evidence="5" id="KW-0862">Zinc</keyword>
<dbReference type="Gene3D" id="3.30.2010.10">
    <property type="entry name" value="Metalloproteases ('zincins'), catalytic domain"/>
    <property type="match status" value="1"/>
</dbReference>
<dbReference type="InterPro" id="IPR001915">
    <property type="entry name" value="Peptidase_M48"/>
</dbReference>
<feature type="region of interest" description="Disordered" evidence="7">
    <location>
        <begin position="537"/>
        <end position="583"/>
    </location>
</feature>